<keyword evidence="2" id="KW-0732">Signal</keyword>
<gene>
    <name evidence="3" type="ORF">TGP89_242820</name>
</gene>
<sequence>MRSFVVLLVALAWQIIREDFPPNPTPVVLSCSAVRLFKAAQILSGVLEASNAAQQLGAQPGQAAGGLPLLVHQPEAATTQGGDDDDEEEGNGRKKAADVVRAVGNVASTVASGFGLGGLVGGATHLLANAVAGKPKRPKSDDDDDEEEHQPKSKKKRKRDDDEDDDDADDDGNDDDDDDHKKKKKKKKDDADDDGDDSDE</sequence>
<organism evidence="3 4">
    <name type="scientific">Toxoplasma gondii p89</name>
    <dbReference type="NCBI Taxonomy" id="943119"/>
    <lineage>
        <taxon>Eukaryota</taxon>
        <taxon>Sar</taxon>
        <taxon>Alveolata</taxon>
        <taxon>Apicomplexa</taxon>
        <taxon>Conoidasida</taxon>
        <taxon>Coccidia</taxon>
        <taxon>Eucoccidiorida</taxon>
        <taxon>Eimeriorina</taxon>
        <taxon>Sarcocystidae</taxon>
        <taxon>Toxoplasma</taxon>
    </lineage>
</organism>
<dbReference type="VEuPathDB" id="ToxoDB:TGP89_242820"/>
<proteinExistence type="predicted"/>
<feature type="compositionally biased region" description="Acidic residues" evidence="1">
    <location>
        <begin position="191"/>
        <end position="200"/>
    </location>
</feature>
<dbReference type="AlphaFoldDB" id="A0A086JA62"/>
<feature type="compositionally biased region" description="Acidic residues" evidence="1">
    <location>
        <begin position="161"/>
        <end position="178"/>
    </location>
</feature>
<feature type="chain" id="PRO_5001807982" description="Transmembrane protein" evidence="2">
    <location>
        <begin position="19"/>
        <end position="200"/>
    </location>
</feature>
<dbReference type="EMBL" id="AEYI02002243">
    <property type="protein sequence ID" value="KFG29030.1"/>
    <property type="molecule type" value="Genomic_DNA"/>
</dbReference>
<name>A0A086JA62_TOXGO</name>
<comment type="caution">
    <text evidence="3">The sequence shown here is derived from an EMBL/GenBank/DDBJ whole genome shotgun (WGS) entry which is preliminary data.</text>
</comment>
<dbReference type="OrthoDB" id="10587668at2759"/>
<protein>
    <recommendedName>
        <fullName evidence="5">Transmembrane protein</fullName>
    </recommendedName>
</protein>
<accession>A0A086JA62</accession>
<evidence type="ECO:0000256" key="2">
    <source>
        <dbReference type="SAM" id="SignalP"/>
    </source>
</evidence>
<dbReference type="PROSITE" id="PS51257">
    <property type="entry name" value="PROKAR_LIPOPROTEIN"/>
    <property type="match status" value="1"/>
</dbReference>
<evidence type="ECO:0000313" key="3">
    <source>
        <dbReference type="EMBL" id="KFG29030.1"/>
    </source>
</evidence>
<evidence type="ECO:0000313" key="4">
    <source>
        <dbReference type="Proteomes" id="UP000028828"/>
    </source>
</evidence>
<dbReference type="Proteomes" id="UP000028828">
    <property type="component" value="Unassembled WGS sequence"/>
</dbReference>
<evidence type="ECO:0000256" key="1">
    <source>
        <dbReference type="SAM" id="MobiDB-lite"/>
    </source>
</evidence>
<feature type="region of interest" description="Disordered" evidence="1">
    <location>
        <begin position="130"/>
        <end position="200"/>
    </location>
</feature>
<reference evidence="3 4" key="1">
    <citation type="submission" date="2014-03" db="EMBL/GenBank/DDBJ databases">
        <authorList>
            <person name="Sibley D."/>
            <person name="Venepally P."/>
            <person name="Karamycheva S."/>
            <person name="Hadjithomas M."/>
            <person name="Khan A."/>
            <person name="Brunk B."/>
            <person name="Roos D."/>
            <person name="Caler E."/>
            <person name="Lorenzi H."/>
        </authorList>
    </citation>
    <scope>NUCLEOTIDE SEQUENCE [LARGE SCALE GENOMIC DNA]</scope>
    <source>
        <strain evidence="4">p89</strain>
    </source>
</reference>
<evidence type="ECO:0008006" key="5">
    <source>
        <dbReference type="Google" id="ProtNLM"/>
    </source>
</evidence>
<feature type="signal peptide" evidence="2">
    <location>
        <begin position="1"/>
        <end position="18"/>
    </location>
</feature>